<dbReference type="PRINTS" id="PR01415">
    <property type="entry name" value="ANKYRIN"/>
</dbReference>
<dbReference type="Proteomes" id="UP000612055">
    <property type="component" value="Unassembled WGS sequence"/>
</dbReference>
<protein>
    <submittedName>
        <fullName evidence="4">Uncharacterized protein</fullName>
    </submittedName>
</protein>
<dbReference type="AlphaFoldDB" id="A0A836BPC6"/>
<feature type="repeat" description="ANK" evidence="3">
    <location>
        <begin position="76"/>
        <end position="108"/>
    </location>
</feature>
<dbReference type="InterPro" id="IPR002110">
    <property type="entry name" value="Ankyrin_rpt"/>
</dbReference>
<comment type="caution">
    <text evidence="4">The sequence shown here is derived from an EMBL/GenBank/DDBJ whole genome shotgun (WGS) entry which is preliminary data.</text>
</comment>
<proteinExistence type="predicted"/>
<dbReference type="PANTHER" id="PTHR24186">
    <property type="entry name" value="PROTEIN PHOSPHATASE 1 REGULATORY SUBUNIT"/>
    <property type="match status" value="1"/>
</dbReference>
<sequence>MNGSAPRWGSLADCVHGGPSAGCNCALVTTGVEQSLDEMEFSRSACAAAQCGDVAKLRRILARNPQAISGDGGSGGSYTPLHYAARAGHLEAVQLLLKSGAPVDAATRGMGATALQRAAGQGHAAVVEALLRAGADAALGDCDGETALHKAAAQGSAEACRLLLSACPGSAGARDKAGRTPGQRATGAAVAVMEAVQPAQPP</sequence>
<dbReference type="Pfam" id="PF12796">
    <property type="entry name" value="Ank_2"/>
    <property type="match status" value="1"/>
</dbReference>
<evidence type="ECO:0000256" key="2">
    <source>
        <dbReference type="ARBA" id="ARBA00023043"/>
    </source>
</evidence>
<dbReference type="PROSITE" id="PS50297">
    <property type="entry name" value="ANK_REP_REGION"/>
    <property type="match status" value="3"/>
</dbReference>
<evidence type="ECO:0000313" key="5">
    <source>
        <dbReference type="Proteomes" id="UP000612055"/>
    </source>
</evidence>
<dbReference type="SUPFAM" id="SSF48403">
    <property type="entry name" value="Ankyrin repeat"/>
    <property type="match status" value="1"/>
</dbReference>
<reference evidence="4" key="1">
    <citation type="journal article" date="2020" name="bioRxiv">
        <title>Comparative genomics of Chlamydomonas.</title>
        <authorList>
            <person name="Craig R.J."/>
            <person name="Hasan A.R."/>
            <person name="Ness R.W."/>
            <person name="Keightley P.D."/>
        </authorList>
    </citation>
    <scope>NUCLEOTIDE SEQUENCE</scope>
    <source>
        <strain evidence="4">CCAP 11/70</strain>
    </source>
</reference>
<dbReference type="PANTHER" id="PTHR24186:SF38">
    <property type="entry name" value="ANKYRIN REPEAT FAMILY PROTEIN"/>
    <property type="match status" value="1"/>
</dbReference>
<dbReference type="InterPro" id="IPR036770">
    <property type="entry name" value="Ankyrin_rpt-contain_sf"/>
</dbReference>
<feature type="repeat" description="ANK" evidence="3">
    <location>
        <begin position="110"/>
        <end position="142"/>
    </location>
</feature>
<gene>
    <name evidence="4" type="ORF">HYH03_018580</name>
</gene>
<dbReference type="PROSITE" id="PS50088">
    <property type="entry name" value="ANK_REPEAT"/>
    <property type="match status" value="3"/>
</dbReference>
<keyword evidence="2 3" id="KW-0040">ANK repeat</keyword>
<name>A0A836BPC6_9CHLO</name>
<dbReference type="SMART" id="SM00248">
    <property type="entry name" value="ANK"/>
    <property type="match status" value="3"/>
</dbReference>
<dbReference type="Pfam" id="PF00023">
    <property type="entry name" value="Ank"/>
    <property type="match status" value="1"/>
</dbReference>
<evidence type="ECO:0000313" key="4">
    <source>
        <dbReference type="EMBL" id="KAG2482473.1"/>
    </source>
</evidence>
<keyword evidence="5" id="KW-1185">Reference proteome</keyword>
<dbReference type="EMBL" id="JAEHOE010000219">
    <property type="protein sequence ID" value="KAG2482473.1"/>
    <property type="molecule type" value="Genomic_DNA"/>
</dbReference>
<dbReference type="Gene3D" id="1.25.40.20">
    <property type="entry name" value="Ankyrin repeat-containing domain"/>
    <property type="match status" value="2"/>
</dbReference>
<evidence type="ECO:0000256" key="3">
    <source>
        <dbReference type="PROSITE-ProRule" id="PRU00023"/>
    </source>
</evidence>
<evidence type="ECO:0000256" key="1">
    <source>
        <dbReference type="ARBA" id="ARBA00022737"/>
    </source>
</evidence>
<dbReference type="GO" id="GO:0005886">
    <property type="term" value="C:plasma membrane"/>
    <property type="evidence" value="ECO:0007669"/>
    <property type="project" value="TreeGrafter"/>
</dbReference>
<organism evidence="4 5">
    <name type="scientific">Edaphochlamys debaryana</name>
    <dbReference type="NCBI Taxonomy" id="47281"/>
    <lineage>
        <taxon>Eukaryota</taxon>
        <taxon>Viridiplantae</taxon>
        <taxon>Chlorophyta</taxon>
        <taxon>core chlorophytes</taxon>
        <taxon>Chlorophyceae</taxon>
        <taxon>CS clade</taxon>
        <taxon>Chlamydomonadales</taxon>
        <taxon>Chlamydomonadales incertae sedis</taxon>
        <taxon>Edaphochlamys</taxon>
    </lineage>
</organism>
<dbReference type="OrthoDB" id="567660at2759"/>
<accession>A0A836BPC6</accession>
<keyword evidence="1" id="KW-0677">Repeat</keyword>
<feature type="repeat" description="ANK" evidence="3">
    <location>
        <begin position="143"/>
        <end position="165"/>
    </location>
</feature>